<proteinExistence type="predicted"/>
<dbReference type="EMBL" id="CM042049">
    <property type="protein sequence ID" value="KAI3746948.1"/>
    <property type="molecule type" value="Genomic_DNA"/>
</dbReference>
<comment type="caution">
    <text evidence="1">The sequence shown here is derived from an EMBL/GenBank/DDBJ whole genome shotgun (WGS) entry which is preliminary data.</text>
</comment>
<reference evidence="2" key="1">
    <citation type="journal article" date="2022" name="Mol. Ecol. Resour.">
        <title>The genomes of chicory, endive, great burdock and yacon provide insights into Asteraceae palaeo-polyploidization history and plant inulin production.</title>
        <authorList>
            <person name="Fan W."/>
            <person name="Wang S."/>
            <person name="Wang H."/>
            <person name="Wang A."/>
            <person name="Jiang F."/>
            <person name="Liu H."/>
            <person name="Zhao H."/>
            <person name="Xu D."/>
            <person name="Zhang Y."/>
        </authorList>
    </citation>
    <scope>NUCLEOTIDE SEQUENCE [LARGE SCALE GENOMIC DNA]</scope>
    <source>
        <strain evidence="2">cv. Niubang</strain>
    </source>
</reference>
<protein>
    <submittedName>
        <fullName evidence="1">Uncharacterized protein</fullName>
    </submittedName>
</protein>
<evidence type="ECO:0000313" key="2">
    <source>
        <dbReference type="Proteomes" id="UP001055879"/>
    </source>
</evidence>
<keyword evidence="2" id="KW-1185">Reference proteome</keyword>
<reference evidence="1 2" key="2">
    <citation type="journal article" date="2022" name="Mol. Ecol. Resour.">
        <title>The genomes of chicory, endive, great burdock and yacon provide insights into Asteraceae paleo-polyploidization history and plant inulin production.</title>
        <authorList>
            <person name="Fan W."/>
            <person name="Wang S."/>
            <person name="Wang H."/>
            <person name="Wang A."/>
            <person name="Jiang F."/>
            <person name="Liu H."/>
            <person name="Zhao H."/>
            <person name="Xu D."/>
            <person name="Zhang Y."/>
        </authorList>
    </citation>
    <scope>NUCLEOTIDE SEQUENCE [LARGE SCALE GENOMIC DNA]</scope>
    <source>
        <strain evidence="2">cv. Niubang</strain>
    </source>
</reference>
<gene>
    <name evidence="1" type="ORF">L6452_09390</name>
</gene>
<dbReference type="Proteomes" id="UP001055879">
    <property type="component" value="Linkage Group LG03"/>
</dbReference>
<evidence type="ECO:0000313" key="1">
    <source>
        <dbReference type="EMBL" id="KAI3746948.1"/>
    </source>
</evidence>
<accession>A0ACB9DJW5</accession>
<name>A0ACB9DJW5_ARCLA</name>
<sequence length="78" mass="8479">MTESKGSKEKTLVPVSSIIPREIGKLSDLESLDLSSNSLTGIITSELGNLTRLGSLGILEFDFIHHLLRSCLCSSLEF</sequence>
<organism evidence="1 2">
    <name type="scientific">Arctium lappa</name>
    <name type="common">Greater burdock</name>
    <name type="synonym">Lappa major</name>
    <dbReference type="NCBI Taxonomy" id="4217"/>
    <lineage>
        <taxon>Eukaryota</taxon>
        <taxon>Viridiplantae</taxon>
        <taxon>Streptophyta</taxon>
        <taxon>Embryophyta</taxon>
        <taxon>Tracheophyta</taxon>
        <taxon>Spermatophyta</taxon>
        <taxon>Magnoliopsida</taxon>
        <taxon>eudicotyledons</taxon>
        <taxon>Gunneridae</taxon>
        <taxon>Pentapetalae</taxon>
        <taxon>asterids</taxon>
        <taxon>campanulids</taxon>
        <taxon>Asterales</taxon>
        <taxon>Asteraceae</taxon>
        <taxon>Carduoideae</taxon>
        <taxon>Cardueae</taxon>
        <taxon>Arctiinae</taxon>
        <taxon>Arctium</taxon>
    </lineage>
</organism>